<sequence length="460" mass="53443">MGNGKFYYLCRVNKGFMEERLFKRKIYTQLLNWKQESDGKSALLVEGARRVGKSTIVETFAKNEYESYLLIDFNKASKAIKDLFNDLMDLDYLFLYLQTAYHVTLKPRKSVIIFDEVQKCPLARQAIKYLVEDGRYDYIETGSLISIKKNTEGITIPSEEDRIQMNPMDFEEFRWALGDEATVPLLRKFWEQQHALGPAHREMARNLRLYMLVGGMPQAVNAYLDTNNFSKVDQVKRRILKLYEDDFLKIDPSGRASVMFRSIPGQLSRNAIRYVPYAAVGKVDDDKMTELLKALQDSKTVNMCYHVNDPQVGMGLSKNKDQFKMFVCDTGLFITLAFWDKSFTENIIYEKLLADKLPANLGYVYENLVAQLLVAAGNELFYHTWPRDEKHYYETDFLLSRGAKICPIEVKSSSSKSHASLDEFCRIYSSRILWRYLVYTKDFAKDQETIMLPAYMVPFL</sequence>
<dbReference type="EMBL" id="FRBD01000006">
    <property type="protein sequence ID" value="SHK56841.1"/>
    <property type="molecule type" value="Genomic_DNA"/>
</dbReference>
<evidence type="ECO:0000313" key="3">
    <source>
        <dbReference type="EMBL" id="SHK56841.1"/>
    </source>
</evidence>
<feature type="domain" description="DUF4143" evidence="2">
    <location>
        <begin position="248"/>
        <end position="413"/>
    </location>
</feature>
<dbReference type="PANTHER" id="PTHR33295">
    <property type="entry name" value="ATPASE"/>
    <property type="match status" value="1"/>
</dbReference>
<dbReference type="Proteomes" id="UP000184130">
    <property type="component" value="Unassembled WGS sequence"/>
</dbReference>
<accession>A0A1M6TIQ1</accession>
<dbReference type="SUPFAM" id="SSF52540">
    <property type="entry name" value="P-loop containing nucleoside triphosphate hydrolases"/>
    <property type="match status" value="1"/>
</dbReference>
<feature type="domain" description="AAA" evidence="1">
    <location>
        <begin position="41"/>
        <end position="173"/>
    </location>
</feature>
<dbReference type="InterPro" id="IPR041682">
    <property type="entry name" value="AAA_14"/>
</dbReference>
<evidence type="ECO:0000313" key="4">
    <source>
        <dbReference type="Proteomes" id="UP000184130"/>
    </source>
</evidence>
<name>A0A1M6TIQ1_XYLRU</name>
<dbReference type="InterPro" id="IPR025420">
    <property type="entry name" value="DUF4143"/>
</dbReference>
<dbReference type="Pfam" id="PF13635">
    <property type="entry name" value="DUF4143"/>
    <property type="match status" value="1"/>
</dbReference>
<dbReference type="AlphaFoldDB" id="A0A1M6TIQ1"/>
<protein>
    <recommendedName>
        <fullName evidence="5">ATPase</fullName>
    </recommendedName>
</protein>
<proteinExistence type="predicted"/>
<dbReference type="InterPro" id="IPR027417">
    <property type="entry name" value="P-loop_NTPase"/>
</dbReference>
<evidence type="ECO:0000259" key="2">
    <source>
        <dbReference type="Pfam" id="PF13635"/>
    </source>
</evidence>
<dbReference type="Gene3D" id="3.40.50.300">
    <property type="entry name" value="P-loop containing nucleotide triphosphate hydrolases"/>
    <property type="match status" value="1"/>
</dbReference>
<evidence type="ECO:0008006" key="5">
    <source>
        <dbReference type="Google" id="ProtNLM"/>
    </source>
</evidence>
<dbReference type="Pfam" id="PF13173">
    <property type="entry name" value="AAA_14"/>
    <property type="match status" value="1"/>
</dbReference>
<dbReference type="SUPFAM" id="SSF52980">
    <property type="entry name" value="Restriction endonuclease-like"/>
    <property type="match status" value="1"/>
</dbReference>
<dbReference type="InterPro" id="IPR011335">
    <property type="entry name" value="Restrct_endonuc-II-like"/>
</dbReference>
<reference evidence="3 4" key="1">
    <citation type="submission" date="2016-11" db="EMBL/GenBank/DDBJ databases">
        <authorList>
            <person name="Jaros S."/>
            <person name="Januszkiewicz K."/>
            <person name="Wedrychowicz H."/>
        </authorList>
    </citation>
    <scope>NUCLEOTIDE SEQUENCE [LARGE SCALE GENOMIC DNA]</scope>
    <source>
        <strain evidence="3 4">KHT3</strain>
    </source>
</reference>
<dbReference type="PANTHER" id="PTHR33295:SF7">
    <property type="entry name" value="ATPASE"/>
    <property type="match status" value="1"/>
</dbReference>
<evidence type="ECO:0000259" key="1">
    <source>
        <dbReference type="Pfam" id="PF13173"/>
    </source>
</evidence>
<gene>
    <name evidence="3" type="ORF">SAMN05216463_10637</name>
</gene>
<organism evidence="3 4">
    <name type="scientific">Xylanibacter ruminicola</name>
    <name type="common">Prevotella ruminicola</name>
    <dbReference type="NCBI Taxonomy" id="839"/>
    <lineage>
        <taxon>Bacteria</taxon>
        <taxon>Pseudomonadati</taxon>
        <taxon>Bacteroidota</taxon>
        <taxon>Bacteroidia</taxon>
        <taxon>Bacteroidales</taxon>
        <taxon>Prevotellaceae</taxon>
        <taxon>Xylanibacter</taxon>
    </lineage>
</organism>